<evidence type="ECO:0000313" key="9">
    <source>
        <dbReference type="Proteomes" id="UP000266178"/>
    </source>
</evidence>
<keyword evidence="4 6" id="KW-1133">Transmembrane helix</keyword>
<reference evidence="8 9" key="1">
    <citation type="submission" date="2018-08" db="EMBL/GenBank/DDBJ databases">
        <title>Meiothermus granaticius genome AF-68 sequencing project.</title>
        <authorList>
            <person name="Da Costa M.S."/>
            <person name="Albuquerque L."/>
            <person name="Raposo P."/>
            <person name="Froufe H.J.C."/>
            <person name="Barroso C.S."/>
            <person name="Egas C."/>
        </authorList>
    </citation>
    <scope>NUCLEOTIDE SEQUENCE [LARGE SCALE GENOMIC DNA]</scope>
    <source>
        <strain evidence="8 9">AF-68</strain>
    </source>
</reference>
<name>A0A399FDT3_9DEIN</name>
<feature type="domain" description="EamA" evidence="7">
    <location>
        <begin position="17"/>
        <end position="146"/>
    </location>
</feature>
<comment type="similarity">
    <text evidence="2">Belongs to the EamA transporter family.</text>
</comment>
<dbReference type="EMBL" id="QWLB01000001">
    <property type="protein sequence ID" value="RIH93955.1"/>
    <property type="molecule type" value="Genomic_DNA"/>
</dbReference>
<feature type="transmembrane region" description="Helical" evidence="6">
    <location>
        <begin position="129"/>
        <end position="147"/>
    </location>
</feature>
<organism evidence="8 9">
    <name type="scientific">Meiothermus granaticius NBRC 107808</name>
    <dbReference type="NCBI Taxonomy" id="1227551"/>
    <lineage>
        <taxon>Bacteria</taxon>
        <taxon>Thermotogati</taxon>
        <taxon>Deinococcota</taxon>
        <taxon>Deinococci</taxon>
        <taxon>Thermales</taxon>
        <taxon>Thermaceae</taxon>
        <taxon>Meiothermus</taxon>
    </lineage>
</organism>
<keyword evidence="3 6" id="KW-0812">Transmembrane</keyword>
<evidence type="ECO:0000256" key="6">
    <source>
        <dbReference type="SAM" id="Phobius"/>
    </source>
</evidence>
<gene>
    <name evidence="8" type="primary">yedA_1</name>
    <name evidence="8" type="ORF">Mgrana_00041</name>
</gene>
<dbReference type="Gene3D" id="1.10.3730.20">
    <property type="match status" value="1"/>
</dbReference>
<evidence type="ECO:0000256" key="2">
    <source>
        <dbReference type="ARBA" id="ARBA00007362"/>
    </source>
</evidence>
<dbReference type="PANTHER" id="PTHR32322:SF2">
    <property type="entry name" value="EAMA DOMAIN-CONTAINING PROTEIN"/>
    <property type="match status" value="1"/>
</dbReference>
<evidence type="ECO:0000256" key="5">
    <source>
        <dbReference type="ARBA" id="ARBA00023136"/>
    </source>
</evidence>
<evidence type="ECO:0000256" key="4">
    <source>
        <dbReference type="ARBA" id="ARBA00022989"/>
    </source>
</evidence>
<feature type="transmembrane region" description="Helical" evidence="6">
    <location>
        <begin position="12"/>
        <end position="29"/>
    </location>
</feature>
<feature type="transmembrane region" description="Helical" evidence="6">
    <location>
        <begin position="276"/>
        <end position="293"/>
    </location>
</feature>
<feature type="transmembrane region" description="Helical" evidence="6">
    <location>
        <begin position="250"/>
        <end position="270"/>
    </location>
</feature>
<dbReference type="OrthoDB" id="3190463at2"/>
<dbReference type="InterPro" id="IPR037185">
    <property type="entry name" value="EmrE-like"/>
</dbReference>
<dbReference type="SUPFAM" id="SSF103481">
    <property type="entry name" value="Multidrug resistance efflux transporter EmrE"/>
    <property type="match status" value="2"/>
</dbReference>
<feature type="transmembrane region" description="Helical" evidence="6">
    <location>
        <begin position="74"/>
        <end position="96"/>
    </location>
</feature>
<feature type="transmembrane region" description="Helical" evidence="6">
    <location>
        <begin position="159"/>
        <end position="177"/>
    </location>
</feature>
<feature type="domain" description="EamA" evidence="7">
    <location>
        <begin position="159"/>
        <end position="293"/>
    </location>
</feature>
<feature type="transmembrane region" description="Helical" evidence="6">
    <location>
        <begin position="189"/>
        <end position="209"/>
    </location>
</feature>
<dbReference type="InterPro" id="IPR050638">
    <property type="entry name" value="AA-Vitamin_Transporters"/>
</dbReference>
<accession>A0A399FDT3</accession>
<evidence type="ECO:0000259" key="7">
    <source>
        <dbReference type="Pfam" id="PF00892"/>
    </source>
</evidence>
<protein>
    <submittedName>
        <fullName evidence="8">Putative inner membrane transporter YedA</fullName>
    </submittedName>
</protein>
<feature type="transmembrane region" description="Helical" evidence="6">
    <location>
        <begin position="221"/>
        <end position="243"/>
    </location>
</feature>
<evidence type="ECO:0000256" key="3">
    <source>
        <dbReference type="ARBA" id="ARBA00022692"/>
    </source>
</evidence>
<dbReference type="Pfam" id="PF00892">
    <property type="entry name" value="EamA"/>
    <property type="match status" value="2"/>
</dbReference>
<keyword evidence="9" id="KW-1185">Reference proteome</keyword>
<feature type="transmembrane region" description="Helical" evidence="6">
    <location>
        <begin position="102"/>
        <end position="122"/>
    </location>
</feature>
<comment type="caution">
    <text evidence="8">The sequence shown here is derived from an EMBL/GenBank/DDBJ whole genome shotgun (WGS) entry which is preliminary data.</text>
</comment>
<evidence type="ECO:0000313" key="8">
    <source>
        <dbReference type="EMBL" id="RIH93955.1"/>
    </source>
</evidence>
<comment type="subcellular location">
    <subcellularLocation>
        <location evidence="1">Membrane</location>
        <topology evidence="1">Multi-pass membrane protein</topology>
    </subcellularLocation>
</comment>
<dbReference type="RefSeq" id="WP_119355585.1">
    <property type="nucleotide sequence ID" value="NZ_BJXM01000015.1"/>
</dbReference>
<keyword evidence="5 6" id="KW-0472">Membrane</keyword>
<sequence>MSSPTALPRAGLFHLGVVYLVWGSTYLAFRIGVGPGGGFEPFWMGALRFLAASLILLAFAAQQGWRLHLRGSELRMLAISGLVLWVGGNGLILIASQWAASGYAALLVGTTPIWAALIEAFLDRKRPSGLTVTGLLVGLTGTAVLSVPKLESASHTTLLAILLLLIAPMLWSVGTVYSQRRQPTLEPAVVSAYQQLFGGLGFLILSPLIGERWTDPSSAGWGALVYLIVFGSLIAYTSFVLAVRLLPLSIVTTYAYVNPVVALILGWLILREPITLWTLAGSALILLGVGLVFRSRAASAPH</sequence>
<dbReference type="GO" id="GO:0016020">
    <property type="term" value="C:membrane"/>
    <property type="evidence" value="ECO:0007669"/>
    <property type="project" value="UniProtKB-SubCell"/>
</dbReference>
<proteinExistence type="inferred from homology"/>
<dbReference type="AlphaFoldDB" id="A0A399FDT3"/>
<dbReference type="InterPro" id="IPR000620">
    <property type="entry name" value="EamA_dom"/>
</dbReference>
<evidence type="ECO:0000256" key="1">
    <source>
        <dbReference type="ARBA" id="ARBA00004141"/>
    </source>
</evidence>
<dbReference type="Proteomes" id="UP000266178">
    <property type="component" value="Unassembled WGS sequence"/>
</dbReference>
<dbReference type="PANTHER" id="PTHR32322">
    <property type="entry name" value="INNER MEMBRANE TRANSPORTER"/>
    <property type="match status" value="1"/>
</dbReference>
<feature type="transmembrane region" description="Helical" evidence="6">
    <location>
        <begin position="41"/>
        <end position="62"/>
    </location>
</feature>